<dbReference type="Proteomes" id="UP001286313">
    <property type="component" value="Unassembled WGS sequence"/>
</dbReference>
<dbReference type="AlphaFoldDB" id="A0AAE1G448"/>
<keyword evidence="2" id="KW-1185">Reference proteome</keyword>
<evidence type="ECO:0000313" key="2">
    <source>
        <dbReference type="Proteomes" id="UP001286313"/>
    </source>
</evidence>
<gene>
    <name evidence="1" type="ORF">Pcinc_009895</name>
</gene>
<evidence type="ECO:0000313" key="1">
    <source>
        <dbReference type="EMBL" id="KAK3885927.1"/>
    </source>
</evidence>
<name>A0AAE1G448_PETCI</name>
<dbReference type="EMBL" id="JAWQEG010000753">
    <property type="protein sequence ID" value="KAK3885927.1"/>
    <property type="molecule type" value="Genomic_DNA"/>
</dbReference>
<protein>
    <submittedName>
        <fullName evidence="1">Uncharacterized protein</fullName>
    </submittedName>
</protein>
<sequence length="166" mass="17923">MNEERLYHLPSCDTCLPRLSPVACLSHLPPSPLTPGSLAILSPATLRNQGVSFLTSRPLSTFAYTKINGVCSLRQSTSYLPLSFTSYPLSPSSFSPVLFLLSPVSFLVPSVPCLSSSATSCLPYSLYLPPPVYHFPHPCPSPACLPSPVSHLPPTSLSLTTHMNFY</sequence>
<organism evidence="1 2">
    <name type="scientific">Petrolisthes cinctipes</name>
    <name type="common">Flat porcelain crab</name>
    <dbReference type="NCBI Taxonomy" id="88211"/>
    <lineage>
        <taxon>Eukaryota</taxon>
        <taxon>Metazoa</taxon>
        <taxon>Ecdysozoa</taxon>
        <taxon>Arthropoda</taxon>
        <taxon>Crustacea</taxon>
        <taxon>Multicrustacea</taxon>
        <taxon>Malacostraca</taxon>
        <taxon>Eumalacostraca</taxon>
        <taxon>Eucarida</taxon>
        <taxon>Decapoda</taxon>
        <taxon>Pleocyemata</taxon>
        <taxon>Anomura</taxon>
        <taxon>Galatheoidea</taxon>
        <taxon>Porcellanidae</taxon>
        <taxon>Petrolisthes</taxon>
    </lineage>
</organism>
<proteinExistence type="predicted"/>
<reference evidence="1" key="1">
    <citation type="submission" date="2023-10" db="EMBL/GenBank/DDBJ databases">
        <title>Genome assemblies of two species of porcelain crab, Petrolisthes cinctipes and Petrolisthes manimaculis (Anomura: Porcellanidae).</title>
        <authorList>
            <person name="Angst P."/>
        </authorList>
    </citation>
    <scope>NUCLEOTIDE SEQUENCE</scope>
    <source>
        <strain evidence="1">PB745_01</strain>
        <tissue evidence="1">Gill</tissue>
    </source>
</reference>
<comment type="caution">
    <text evidence="1">The sequence shown here is derived from an EMBL/GenBank/DDBJ whole genome shotgun (WGS) entry which is preliminary data.</text>
</comment>
<accession>A0AAE1G448</accession>